<accession>A0A318EP66</accession>
<evidence type="ECO:0000256" key="3">
    <source>
        <dbReference type="ARBA" id="ARBA00022475"/>
    </source>
</evidence>
<evidence type="ECO:0000313" key="10">
    <source>
        <dbReference type="Proteomes" id="UP000247523"/>
    </source>
</evidence>
<dbReference type="PANTHER" id="PTHR43227">
    <property type="entry name" value="BLL4140 PROTEIN"/>
    <property type="match status" value="1"/>
</dbReference>
<evidence type="ECO:0000256" key="2">
    <source>
        <dbReference type="ARBA" id="ARBA00022448"/>
    </source>
</evidence>
<dbReference type="Proteomes" id="UP000247523">
    <property type="component" value="Unassembled WGS sequence"/>
</dbReference>
<comment type="similarity">
    <text evidence="7">Belongs to the binding-protein-dependent transport system permease family.</text>
</comment>
<evidence type="ECO:0000256" key="6">
    <source>
        <dbReference type="ARBA" id="ARBA00023136"/>
    </source>
</evidence>
<evidence type="ECO:0000256" key="5">
    <source>
        <dbReference type="ARBA" id="ARBA00022989"/>
    </source>
</evidence>
<feature type="transmembrane region" description="Helical" evidence="7">
    <location>
        <begin position="293"/>
        <end position="317"/>
    </location>
</feature>
<evidence type="ECO:0000256" key="1">
    <source>
        <dbReference type="ARBA" id="ARBA00004651"/>
    </source>
</evidence>
<dbReference type="CDD" id="cd06261">
    <property type="entry name" value="TM_PBP2"/>
    <property type="match status" value="1"/>
</dbReference>
<feature type="domain" description="ABC transmembrane type-1" evidence="8">
    <location>
        <begin position="99"/>
        <end position="314"/>
    </location>
</feature>
<dbReference type="PROSITE" id="PS50928">
    <property type="entry name" value="ABC_TM1"/>
    <property type="match status" value="1"/>
</dbReference>
<dbReference type="AlphaFoldDB" id="A0A318EP66"/>
<dbReference type="SUPFAM" id="SSF161098">
    <property type="entry name" value="MetI-like"/>
    <property type="match status" value="1"/>
</dbReference>
<sequence>MTRSDQKRMLKKSNIVKKTKEEKRQEFKKNIKRDKFLLLMFLPVAIYYLIFCYLPMTGLVMSFQDFKPGHGLLGIYTGDWVGLKWFRQFFGSTFAWQLIRNTFLLSFYSLLFGFPIPIIFAICITQIRNKHVQRSAQLITYLPYFISTVVVVGMLTNFLSPSTGIVNQIITRLGGTQINFMSTPGWFRSLYVISGSWQSFGFNSIIFVAAIMGISPELYEAMRVDGANKREQIRYLILPMIKSTIILLLIMSLGNLLSVGFEKVYLMYNSAVYETADVISTYVYRQGIENKNFSYATAVGLFNSLVGFTIVSISNWFSRKFNETSIW</sequence>
<comment type="caution">
    <text evidence="9">The sequence shown here is derived from an EMBL/GenBank/DDBJ whole genome shotgun (WGS) entry which is preliminary data.</text>
</comment>
<feature type="transmembrane region" description="Helical" evidence="7">
    <location>
        <begin position="103"/>
        <end position="127"/>
    </location>
</feature>
<dbReference type="EMBL" id="QICS01000011">
    <property type="protein sequence ID" value="PXV86845.1"/>
    <property type="molecule type" value="Genomic_DNA"/>
</dbReference>
<proteinExistence type="inferred from homology"/>
<feature type="transmembrane region" description="Helical" evidence="7">
    <location>
        <begin position="36"/>
        <end position="56"/>
    </location>
</feature>
<keyword evidence="5 7" id="KW-1133">Transmembrane helix</keyword>
<reference evidence="9 10" key="1">
    <citation type="submission" date="2018-05" db="EMBL/GenBank/DDBJ databases">
        <title>Genomic Encyclopedia of Type Strains, Phase IV (KMG-IV): sequencing the most valuable type-strain genomes for metagenomic binning, comparative biology and taxonomic classification.</title>
        <authorList>
            <person name="Goeker M."/>
        </authorList>
    </citation>
    <scope>NUCLEOTIDE SEQUENCE [LARGE SCALE GENOMIC DNA]</scope>
    <source>
        <strain evidence="9 10">DSM 28816</strain>
    </source>
</reference>
<evidence type="ECO:0000313" key="9">
    <source>
        <dbReference type="EMBL" id="PXV86845.1"/>
    </source>
</evidence>
<gene>
    <name evidence="9" type="ORF">C8E03_11145</name>
</gene>
<feature type="transmembrane region" description="Helical" evidence="7">
    <location>
        <begin position="190"/>
        <end position="214"/>
    </location>
</feature>
<evidence type="ECO:0000256" key="4">
    <source>
        <dbReference type="ARBA" id="ARBA00022692"/>
    </source>
</evidence>
<keyword evidence="6 7" id="KW-0472">Membrane</keyword>
<comment type="subcellular location">
    <subcellularLocation>
        <location evidence="1 7">Cell membrane</location>
        <topology evidence="1 7">Multi-pass membrane protein</topology>
    </subcellularLocation>
</comment>
<keyword evidence="2 7" id="KW-0813">Transport</keyword>
<feature type="transmembrane region" description="Helical" evidence="7">
    <location>
        <begin position="139"/>
        <end position="159"/>
    </location>
</feature>
<evidence type="ECO:0000256" key="7">
    <source>
        <dbReference type="RuleBase" id="RU363032"/>
    </source>
</evidence>
<dbReference type="GO" id="GO:0055085">
    <property type="term" value="P:transmembrane transport"/>
    <property type="evidence" value="ECO:0007669"/>
    <property type="project" value="InterPro"/>
</dbReference>
<dbReference type="InterPro" id="IPR000515">
    <property type="entry name" value="MetI-like"/>
</dbReference>
<dbReference type="Pfam" id="PF00528">
    <property type="entry name" value="BPD_transp_1"/>
    <property type="match status" value="1"/>
</dbReference>
<evidence type="ECO:0000259" key="8">
    <source>
        <dbReference type="PROSITE" id="PS50928"/>
    </source>
</evidence>
<feature type="transmembrane region" description="Helical" evidence="7">
    <location>
        <begin position="235"/>
        <end position="257"/>
    </location>
</feature>
<dbReference type="GO" id="GO:0005886">
    <property type="term" value="C:plasma membrane"/>
    <property type="evidence" value="ECO:0007669"/>
    <property type="project" value="UniProtKB-SubCell"/>
</dbReference>
<protein>
    <submittedName>
        <fullName evidence="9">Putative aldouronate transport system permease protein</fullName>
    </submittedName>
</protein>
<keyword evidence="3" id="KW-1003">Cell membrane</keyword>
<name>A0A318EP66_9FIRM</name>
<keyword evidence="4 7" id="KW-0812">Transmembrane</keyword>
<dbReference type="Gene3D" id="1.10.3720.10">
    <property type="entry name" value="MetI-like"/>
    <property type="match status" value="1"/>
</dbReference>
<dbReference type="PANTHER" id="PTHR43227:SF11">
    <property type="entry name" value="BLL4140 PROTEIN"/>
    <property type="match status" value="1"/>
</dbReference>
<dbReference type="InterPro" id="IPR035906">
    <property type="entry name" value="MetI-like_sf"/>
</dbReference>
<organism evidence="9 10">
    <name type="scientific">Lachnotalea glycerini</name>
    <dbReference type="NCBI Taxonomy" id="1763509"/>
    <lineage>
        <taxon>Bacteria</taxon>
        <taxon>Bacillati</taxon>
        <taxon>Bacillota</taxon>
        <taxon>Clostridia</taxon>
        <taxon>Lachnospirales</taxon>
        <taxon>Lachnospiraceae</taxon>
        <taxon>Lachnotalea</taxon>
    </lineage>
</organism>
<dbReference type="InterPro" id="IPR050809">
    <property type="entry name" value="UgpAE/MalFG_permease"/>
</dbReference>